<dbReference type="RefSeq" id="XP_009550743.1">
    <property type="nucleotide sequence ID" value="XM_009552448.1"/>
</dbReference>
<accession>W4JVV2</accession>
<reference evidence="1 2" key="1">
    <citation type="journal article" date="2012" name="New Phytol.">
        <title>Insight into trade-off between wood decay and parasitism from the genome of a fungal forest pathogen.</title>
        <authorList>
            <person name="Olson A."/>
            <person name="Aerts A."/>
            <person name="Asiegbu F."/>
            <person name="Belbahri L."/>
            <person name="Bouzid O."/>
            <person name="Broberg A."/>
            <person name="Canback B."/>
            <person name="Coutinho P.M."/>
            <person name="Cullen D."/>
            <person name="Dalman K."/>
            <person name="Deflorio G."/>
            <person name="van Diepen L.T."/>
            <person name="Dunand C."/>
            <person name="Duplessis S."/>
            <person name="Durling M."/>
            <person name="Gonthier P."/>
            <person name="Grimwood J."/>
            <person name="Fossdal C.G."/>
            <person name="Hansson D."/>
            <person name="Henrissat B."/>
            <person name="Hietala A."/>
            <person name="Himmelstrand K."/>
            <person name="Hoffmeister D."/>
            <person name="Hogberg N."/>
            <person name="James T.Y."/>
            <person name="Karlsson M."/>
            <person name="Kohler A."/>
            <person name="Kues U."/>
            <person name="Lee Y.H."/>
            <person name="Lin Y.C."/>
            <person name="Lind M."/>
            <person name="Lindquist E."/>
            <person name="Lombard V."/>
            <person name="Lucas S."/>
            <person name="Lunden K."/>
            <person name="Morin E."/>
            <person name="Murat C."/>
            <person name="Park J."/>
            <person name="Raffaello T."/>
            <person name="Rouze P."/>
            <person name="Salamov A."/>
            <person name="Schmutz J."/>
            <person name="Solheim H."/>
            <person name="Stahlberg J."/>
            <person name="Velez H."/>
            <person name="de Vries R.P."/>
            <person name="Wiebenga A."/>
            <person name="Woodward S."/>
            <person name="Yakovlev I."/>
            <person name="Garbelotto M."/>
            <person name="Martin F."/>
            <person name="Grigoriev I.V."/>
            <person name="Stenlid J."/>
        </authorList>
    </citation>
    <scope>NUCLEOTIDE SEQUENCE [LARGE SCALE GENOMIC DNA]</scope>
    <source>
        <strain evidence="1 2">TC 32-1</strain>
    </source>
</reference>
<gene>
    <name evidence="1" type="ORF">HETIRDRAFT_429515</name>
</gene>
<dbReference type="HOGENOM" id="CLU_715834_0_0_1"/>
<dbReference type="InParanoid" id="W4JVV2"/>
<dbReference type="AlphaFoldDB" id="W4JVV2"/>
<evidence type="ECO:0000313" key="1">
    <source>
        <dbReference type="EMBL" id="ETW77205.1"/>
    </source>
</evidence>
<proteinExistence type="predicted"/>
<evidence type="ECO:0000313" key="2">
    <source>
        <dbReference type="Proteomes" id="UP000030671"/>
    </source>
</evidence>
<dbReference type="OrthoDB" id="2804357at2759"/>
<protein>
    <submittedName>
        <fullName evidence="1">Uncharacterized protein</fullName>
    </submittedName>
</protein>
<dbReference type="KEGG" id="hir:HETIRDRAFT_429515"/>
<dbReference type="GeneID" id="20674357"/>
<organism evidence="1 2">
    <name type="scientific">Heterobasidion irregulare (strain TC 32-1)</name>
    <dbReference type="NCBI Taxonomy" id="747525"/>
    <lineage>
        <taxon>Eukaryota</taxon>
        <taxon>Fungi</taxon>
        <taxon>Dikarya</taxon>
        <taxon>Basidiomycota</taxon>
        <taxon>Agaricomycotina</taxon>
        <taxon>Agaricomycetes</taxon>
        <taxon>Russulales</taxon>
        <taxon>Bondarzewiaceae</taxon>
        <taxon>Heterobasidion</taxon>
        <taxon>Heterobasidion annosum species complex</taxon>
    </lineage>
</organism>
<sequence length="323" mass="36504">MPFDQDPLTTLSPPTVQNGTTRNWAATSLLHYKFSPKPWDWKLNFEPSGFEDAMLIQMRQNRLSMRGTFHLYLLGQKATLYSCIHTKYMHINLESLSESIRRVLNDVKAPQLATVDDVASNLANISITEPEDRGARVERKAPDLIGVTRADKAIVFSHNPNKERPGIQTRQKEQNNEWLEGSSVLKRKELHPFASSNNHYLELSQFFNINTGAELREEIIKGNKTVLKGLVAVEFKKAGHIVPHEVQQIATRAASLAGGVDRLEGTMSILQQAVRYGYHYGVDCIYVTDYLNVIVAKLPRQAESGLDTSEEQTLFVDWAVVER</sequence>
<keyword evidence="2" id="KW-1185">Reference proteome</keyword>
<dbReference type="Proteomes" id="UP000030671">
    <property type="component" value="Unassembled WGS sequence"/>
</dbReference>
<dbReference type="EMBL" id="KI925463">
    <property type="protein sequence ID" value="ETW77205.1"/>
    <property type="molecule type" value="Genomic_DNA"/>
</dbReference>
<name>W4JVV2_HETIT</name>